<dbReference type="EMBL" id="LIAE01010608">
    <property type="protein sequence ID" value="PAV57989.1"/>
    <property type="molecule type" value="Genomic_DNA"/>
</dbReference>
<dbReference type="Gene3D" id="1.10.220.160">
    <property type="match status" value="1"/>
</dbReference>
<keyword evidence="1" id="KW-0479">Metal-binding</keyword>
<dbReference type="SUPFAM" id="SSF82199">
    <property type="entry name" value="SET domain"/>
    <property type="match status" value="1"/>
</dbReference>
<dbReference type="PANTHER" id="PTHR12197:SF251">
    <property type="entry name" value="EG:BACR7C10.4 PROTEIN"/>
    <property type="match status" value="1"/>
</dbReference>
<evidence type="ECO:0000313" key="7">
    <source>
        <dbReference type="Proteomes" id="UP000218231"/>
    </source>
</evidence>
<dbReference type="GO" id="GO:0005634">
    <property type="term" value="C:nucleus"/>
    <property type="evidence" value="ECO:0007669"/>
    <property type="project" value="TreeGrafter"/>
</dbReference>
<dbReference type="Pfam" id="PF01753">
    <property type="entry name" value="zf-MYND"/>
    <property type="match status" value="1"/>
</dbReference>
<evidence type="ECO:0000256" key="2">
    <source>
        <dbReference type="ARBA" id="ARBA00022771"/>
    </source>
</evidence>
<proteinExistence type="predicted"/>
<dbReference type="Gene3D" id="6.10.140.2220">
    <property type="match status" value="1"/>
</dbReference>
<organism evidence="6 7">
    <name type="scientific">Diploscapter pachys</name>
    <dbReference type="NCBI Taxonomy" id="2018661"/>
    <lineage>
        <taxon>Eukaryota</taxon>
        <taxon>Metazoa</taxon>
        <taxon>Ecdysozoa</taxon>
        <taxon>Nematoda</taxon>
        <taxon>Chromadorea</taxon>
        <taxon>Rhabditida</taxon>
        <taxon>Rhabditina</taxon>
        <taxon>Rhabditomorpha</taxon>
        <taxon>Rhabditoidea</taxon>
        <taxon>Rhabditidae</taxon>
        <taxon>Diploscapter</taxon>
    </lineage>
</organism>
<dbReference type="PANTHER" id="PTHR12197">
    <property type="entry name" value="HISTONE-LYSINE N-METHYLTRANSFERASE SMYD"/>
    <property type="match status" value="1"/>
</dbReference>
<dbReference type="GO" id="GO:0008270">
    <property type="term" value="F:zinc ion binding"/>
    <property type="evidence" value="ECO:0007669"/>
    <property type="project" value="UniProtKB-KW"/>
</dbReference>
<dbReference type="AlphaFoldDB" id="A0A2A2J8R7"/>
<dbReference type="SUPFAM" id="SSF144232">
    <property type="entry name" value="HIT/MYND zinc finger-like"/>
    <property type="match status" value="1"/>
</dbReference>
<keyword evidence="7" id="KW-1185">Reference proteome</keyword>
<evidence type="ECO:0000256" key="1">
    <source>
        <dbReference type="ARBA" id="ARBA00022723"/>
    </source>
</evidence>
<gene>
    <name evidence="6" type="ORF">WR25_10403</name>
</gene>
<evidence type="ECO:0000313" key="6">
    <source>
        <dbReference type="EMBL" id="PAV57989.1"/>
    </source>
</evidence>
<reference evidence="6 7" key="1">
    <citation type="journal article" date="2017" name="Curr. Biol.">
        <title>Genome architecture and evolution of a unichromosomal asexual nematode.</title>
        <authorList>
            <person name="Fradin H."/>
            <person name="Zegar C."/>
            <person name="Gutwein M."/>
            <person name="Lucas J."/>
            <person name="Kovtun M."/>
            <person name="Corcoran D."/>
            <person name="Baugh L.R."/>
            <person name="Kiontke K."/>
            <person name="Gunsalus K."/>
            <person name="Fitch D.H."/>
            <person name="Piano F."/>
        </authorList>
    </citation>
    <scope>NUCLEOTIDE SEQUENCE [LARGE SCALE GENOMIC DNA]</scope>
    <source>
        <strain evidence="6">PF1309</strain>
    </source>
</reference>
<protein>
    <recommendedName>
        <fullName evidence="5">MYND-type domain-containing protein</fullName>
    </recommendedName>
</protein>
<evidence type="ECO:0000256" key="3">
    <source>
        <dbReference type="ARBA" id="ARBA00022833"/>
    </source>
</evidence>
<dbReference type="STRING" id="2018661.A0A2A2J8R7"/>
<dbReference type="Gene3D" id="2.170.270.10">
    <property type="entry name" value="SET domain"/>
    <property type="match status" value="1"/>
</dbReference>
<dbReference type="InterPro" id="IPR002893">
    <property type="entry name" value="Znf_MYND"/>
</dbReference>
<dbReference type="Proteomes" id="UP000218231">
    <property type="component" value="Unassembled WGS sequence"/>
</dbReference>
<dbReference type="OrthoDB" id="265717at2759"/>
<dbReference type="InterPro" id="IPR046341">
    <property type="entry name" value="SET_dom_sf"/>
</dbReference>
<sequence length="468" mass="53185">MDSLTETSSDCPDIASQHQLPRGYMDLAEELPFAAVVSSDRLPFVCSFCFETSDDKPFNRCSRCKHICYCTRNCQKSDWEDHKLECQSLVRTKHRGPPTPLARLIARISWKLSRGDEGVAFNGRRFNDLMNHRENIEKDPVKADFYVSLSHVLFEFMGPECVPRPQEIMDIFGKIISNCFCITDWQMNSIGEGLYIGLSVHDHSCTPDANVIFSGSKAILRAPQHISGLKYSPSLLIRYVPLMQTTPERRKQLKEQYYFECTCDLCKDKDRDRVARSVRCNRCPSGVCPVDESFVQLICSSCSQISPIDVDEAIQYNLQVAWQIERLNDIIKRNDDKEDWNQALNEAVKVYDMFCTKLSPLNMKMAHLVDQIQKLSVRINAVCVGARFSTLGMAAYNRYLSKGNPELTCHYLLSAVCSSLAEPPDPKAMELFNQAQEAAVSSHGLRTSLTAEIDLMMHQFKNRLVKAV</sequence>
<name>A0A2A2J8R7_9BILA</name>
<comment type="caution">
    <text evidence="6">The sequence shown here is derived from an EMBL/GenBank/DDBJ whole genome shotgun (WGS) entry which is preliminary data.</text>
</comment>
<keyword evidence="3" id="KW-0862">Zinc</keyword>
<accession>A0A2A2J8R7</accession>
<evidence type="ECO:0000259" key="5">
    <source>
        <dbReference type="PROSITE" id="PS50865"/>
    </source>
</evidence>
<dbReference type="InterPro" id="IPR050869">
    <property type="entry name" value="H3K4_H4K5_MeTrfase"/>
</dbReference>
<dbReference type="PROSITE" id="PS50865">
    <property type="entry name" value="ZF_MYND_2"/>
    <property type="match status" value="1"/>
</dbReference>
<keyword evidence="2 4" id="KW-0863">Zinc-finger</keyword>
<feature type="domain" description="MYND-type" evidence="5">
    <location>
        <begin position="46"/>
        <end position="86"/>
    </location>
</feature>
<dbReference type="PROSITE" id="PS01360">
    <property type="entry name" value="ZF_MYND_1"/>
    <property type="match status" value="1"/>
</dbReference>
<evidence type="ECO:0000256" key="4">
    <source>
        <dbReference type="PROSITE-ProRule" id="PRU00134"/>
    </source>
</evidence>